<reference evidence="6" key="1">
    <citation type="submission" date="2022-06" db="EMBL/GenBank/DDBJ databases">
        <title>Physiological and biochemical characterization and genomic elucidation of a strain of the genus Ensifer adhaerens M8 that combines arsenic oxidation and chromium reduction.</title>
        <authorList>
            <person name="Li X."/>
            <person name="Yu c."/>
        </authorList>
    </citation>
    <scope>NUCLEOTIDE SEQUENCE</scope>
    <source>
        <strain evidence="6">M8</strain>
        <plasmid evidence="6">pA</plasmid>
    </source>
</reference>
<accession>A0A9Q9DC41</accession>
<dbReference type="InterPro" id="IPR036390">
    <property type="entry name" value="WH_DNA-bd_sf"/>
</dbReference>
<comment type="similarity">
    <text evidence="1">Belongs to the LysR transcriptional regulatory family.</text>
</comment>
<protein>
    <submittedName>
        <fullName evidence="6">LysR substrate-binding domain-containing protein</fullName>
    </submittedName>
</protein>
<sequence length="295" mass="31466">MHDLDIALLRAFVVTAECGSVSGAAQRLARTQAAVSMQLRRLEDDLGAKLLNRNARGMDLTEAGHVLLPYAQKMLGLSAGARRALAGQAVQGPIRFGMIEDIAVGSLPKALQRFAECHPNVALELTVTESTVLSEKLSQGRLDVAIGDPALIRGEAILTWRLPLRWVAARGFEVPAEGPLPLITFDGVCTWRQKMIEALKGGDRPWRTVLTSASLSSIQSMIEAGLGIAVLLDLNIRPNTMRVLGGEEGLPPAPVIELGLFAADDQGLASRPVSALWAFLSDELQAQALAIGRAA</sequence>
<dbReference type="SUPFAM" id="SSF53850">
    <property type="entry name" value="Periplasmic binding protein-like II"/>
    <property type="match status" value="1"/>
</dbReference>
<dbReference type="PROSITE" id="PS50931">
    <property type="entry name" value="HTH_LYSR"/>
    <property type="match status" value="1"/>
</dbReference>
<dbReference type="Gene3D" id="3.40.190.10">
    <property type="entry name" value="Periplasmic binding protein-like II"/>
    <property type="match status" value="2"/>
</dbReference>
<dbReference type="EMBL" id="CP098808">
    <property type="protein sequence ID" value="USJ26348.1"/>
    <property type="molecule type" value="Genomic_DNA"/>
</dbReference>
<keyword evidence="4" id="KW-0804">Transcription</keyword>
<evidence type="ECO:0000259" key="5">
    <source>
        <dbReference type="PROSITE" id="PS50931"/>
    </source>
</evidence>
<dbReference type="InterPro" id="IPR005119">
    <property type="entry name" value="LysR_subst-bd"/>
</dbReference>
<dbReference type="FunFam" id="1.10.10.10:FF:000001">
    <property type="entry name" value="LysR family transcriptional regulator"/>
    <property type="match status" value="1"/>
</dbReference>
<evidence type="ECO:0000313" key="7">
    <source>
        <dbReference type="Proteomes" id="UP001055460"/>
    </source>
</evidence>
<dbReference type="AlphaFoldDB" id="A0A9Q9DC41"/>
<dbReference type="Gene3D" id="1.10.10.10">
    <property type="entry name" value="Winged helix-like DNA-binding domain superfamily/Winged helix DNA-binding domain"/>
    <property type="match status" value="1"/>
</dbReference>
<keyword evidence="2" id="KW-0805">Transcription regulation</keyword>
<dbReference type="InterPro" id="IPR050176">
    <property type="entry name" value="LTTR"/>
</dbReference>
<dbReference type="GO" id="GO:0003677">
    <property type="term" value="F:DNA binding"/>
    <property type="evidence" value="ECO:0007669"/>
    <property type="project" value="UniProtKB-KW"/>
</dbReference>
<dbReference type="RefSeq" id="WP_162733033.1">
    <property type="nucleotide sequence ID" value="NZ_CP098808.1"/>
</dbReference>
<evidence type="ECO:0000256" key="4">
    <source>
        <dbReference type="ARBA" id="ARBA00023163"/>
    </source>
</evidence>
<keyword evidence="3" id="KW-0238">DNA-binding</keyword>
<evidence type="ECO:0000256" key="1">
    <source>
        <dbReference type="ARBA" id="ARBA00009437"/>
    </source>
</evidence>
<evidence type="ECO:0000256" key="2">
    <source>
        <dbReference type="ARBA" id="ARBA00023015"/>
    </source>
</evidence>
<dbReference type="Pfam" id="PF03466">
    <property type="entry name" value="LysR_substrate"/>
    <property type="match status" value="1"/>
</dbReference>
<geneLocation type="plasmid" evidence="6 7">
    <name>pA</name>
</geneLocation>
<dbReference type="PANTHER" id="PTHR30579">
    <property type="entry name" value="TRANSCRIPTIONAL REGULATOR"/>
    <property type="match status" value="1"/>
</dbReference>
<dbReference type="GO" id="GO:0003700">
    <property type="term" value="F:DNA-binding transcription factor activity"/>
    <property type="evidence" value="ECO:0007669"/>
    <property type="project" value="InterPro"/>
</dbReference>
<evidence type="ECO:0000256" key="3">
    <source>
        <dbReference type="ARBA" id="ARBA00023125"/>
    </source>
</evidence>
<dbReference type="PANTHER" id="PTHR30579:SF7">
    <property type="entry name" value="HTH-TYPE TRANSCRIPTIONAL REGULATOR LRHA-RELATED"/>
    <property type="match status" value="1"/>
</dbReference>
<feature type="domain" description="HTH lysR-type" evidence="5">
    <location>
        <begin position="4"/>
        <end position="61"/>
    </location>
</feature>
<dbReference type="Pfam" id="PF00126">
    <property type="entry name" value="HTH_1"/>
    <property type="match status" value="1"/>
</dbReference>
<dbReference type="PRINTS" id="PR00039">
    <property type="entry name" value="HTHLYSR"/>
</dbReference>
<gene>
    <name evidence="6" type="ORF">NE863_20500</name>
</gene>
<dbReference type="SUPFAM" id="SSF46785">
    <property type="entry name" value="Winged helix' DNA-binding domain"/>
    <property type="match status" value="1"/>
</dbReference>
<organism evidence="6 7">
    <name type="scientific">Ensifer adhaerens</name>
    <name type="common">Sinorhizobium morelense</name>
    <dbReference type="NCBI Taxonomy" id="106592"/>
    <lineage>
        <taxon>Bacteria</taxon>
        <taxon>Pseudomonadati</taxon>
        <taxon>Pseudomonadota</taxon>
        <taxon>Alphaproteobacteria</taxon>
        <taxon>Hyphomicrobiales</taxon>
        <taxon>Rhizobiaceae</taxon>
        <taxon>Sinorhizobium/Ensifer group</taxon>
        <taxon>Ensifer</taxon>
    </lineage>
</organism>
<dbReference type="InterPro" id="IPR000847">
    <property type="entry name" value="LysR_HTH_N"/>
</dbReference>
<proteinExistence type="inferred from homology"/>
<keyword evidence="6" id="KW-0614">Plasmid</keyword>
<dbReference type="Proteomes" id="UP001055460">
    <property type="component" value="Plasmid pA"/>
</dbReference>
<evidence type="ECO:0000313" key="6">
    <source>
        <dbReference type="EMBL" id="USJ26348.1"/>
    </source>
</evidence>
<name>A0A9Q9DC41_ENSAD</name>
<dbReference type="InterPro" id="IPR036388">
    <property type="entry name" value="WH-like_DNA-bd_sf"/>
</dbReference>